<dbReference type="PANTHER" id="PTHR12787">
    <property type="entry name" value="RIBOSOMAL RNA-PROCESSING PROTEIN 8"/>
    <property type="match status" value="1"/>
</dbReference>
<dbReference type="GO" id="GO:0005524">
    <property type="term" value="F:ATP binding"/>
    <property type="evidence" value="ECO:0007669"/>
    <property type="project" value="UniProtKB-KW"/>
</dbReference>
<accession>A0A2Z6GBS4</accession>
<evidence type="ECO:0000313" key="5">
    <source>
        <dbReference type="Proteomes" id="UP000033070"/>
    </source>
</evidence>
<dbReference type="SUPFAM" id="SSF52540">
    <property type="entry name" value="P-loop containing nucleoside triphosphate hydrolases"/>
    <property type="match status" value="1"/>
</dbReference>
<dbReference type="Proteomes" id="UP000033070">
    <property type="component" value="Chromosome"/>
</dbReference>
<dbReference type="InterPro" id="IPR014001">
    <property type="entry name" value="Helicase_ATP-bd"/>
</dbReference>
<dbReference type="Gene3D" id="3.40.50.150">
    <property type="entry name" value="Vaccinia Virus protein VP39"/>
    <property type="match status" value="1"/>
</dbReference>
<organism evidence="4 5">
    <name type="scientific">Ferriphaselus amnicola</name>
    <dbReference type="NCBI Taxonomy" id="1188319"/>
    <lineage>
        <taxon>Bacteria</taxon>
        <taxon>Pseudomonadati</taxon>
        <taxon>Pseudomonadota</taxon>
        <taxon>Betaproteobacteria</taxon>
        <taxon>Nitrosomonadales</taxon>
        <taxon>Gallionellaceae</taxon>
        <taxon>Ferriphaselus</taxon>
    </lineage>
</organism>
<reference evidence="4 5" key="1">
    <citation type="submission" date="2018-06" db="EMBL/GenBank/DDBJ databases">
        <title>OYT1 Genome Sequencing.</title>
        <authorList>
            <person name="Kato S."/>
            <person name="Itoh T."/>
            <person name="Ohkuma M."/>
        </authorList>
    </citation>
    <scope>NUCLEOTIDE SEQUENCE [LARGE SCALE GENOMIC DNA]</scope>
    <source>
        <strain evidence="4 5">OYT1</strain>
    </source>
</reference>
<dbReference type="PANTHER" id="PTHR12787:SF0">
    <property type="entry name" value="RIBOSOMAL RNA-PROCESSING PROTEIN 8"/>
    <property type="match status" value="1"/>
</dbReference>
<dbReference type="KEGG" id="fam:OYT1_ch1391"/>
<dbReference type="InterPro" id="IPR027417">
    <property type="entry name" value="P-loop_NTPase"/>
</dbReference>
<dbReference type="InterPro" id="IPR011545">
    <property type="entry name" value="DEAD/DEAH_box_helicase_dom"/>
</dbReference>
<dbReference type="InterPro" id="IPR001650">
    <property type="entry name" value="Helicase_C-like"/>
</dbReference>
<dbReference type="GO" id="GO:0003676">
    <property type="term" value="F:nucleic acid binding"/>
    <property type="evidence" value="ECO:0007669"/>
    <property type="project" value="InterPro"/>
</dbReference>
<feature type="domain" description="Helicase ATP-binding" evidence="3">
    <location>
        <begin position="746"/>
        <end position="915"/>
    </location>
</feature>
<keyword evidence="1" id="KW-0547">Nucleotide-binding</keyword>
<dbReference type="Pfam" id="PF00270">
    <property type="entry name" value="DEAD"/>
    <property type="match status" value="1"/>
</dbReference>
<sequence length="1398" mass="157855">MAELINSNARSLSKVNTLTFLELIDAHERLHSYAPISQRLRHILLRHGNRLPFHTIGEYIDAGSDGQSLMMRLPAFGRKTLDDLHRVIAEANDLFLEMPADIAVETLSEEKNLRINTIRAMSFPELINQSIVSKRLRNCITTGSESLPFLTVGEYLDSGEKGVRGFKAIANFGSKCALELDALVKDVTSNSSGSITPTHNKNLAMIDELEFLYPGVFEPLIESYQSVPESEMVLCQKYEKQIQKILSTPRDADICRRRFEGATLESVAKDPAIAMTRERVRQIEAKYKGLVTNIYSETWLIPAIHSLLAKQESQIELPSNEQLAARHPNMLLALRKVFHLENHGNAALSSAERFDLAKKLGLDTNKELINSSRWTVQKLIHELKAFAQEIGKPDLMPMQLEMRARGRNDLNGAVGRFGGQSKVAELAGLIYQGQKVAEDGSRTYWTDERIGQFLHEVAAKEGHPDIMPTIAECQSHAPNPNTIITIITRSGLYGKGLTWLEVARQHGLKYDKVKHRVTLRFVRAFVQSLGDALHTLTPSEIYVLFEQQGINKSGKNASRERQFDNLVAAMQSGNLPREEVKRWASGGQADLVEALLDPEIESVEDAYASIGESYPKKDHKSKLENKQDDEYREDLEQNLPAPRAIETLASLEKASELLVQTSSDEEALNFLVAKAAGKLWRRCFEDEAAAIEEAKQHQGNQYSELARDTFLEEYTRSKQLPLPAGYAFKDADGEVRRPKLMQLLIAYKVIRDGRVLNLSGTGTGKTLSAILASRVIGSQLTVISCPNATVPGWGQAIRNAFPDSDVCEKTWQPEWGSLGYPRYLVLNHEMFQDRTEGALKRFIEANAIDFVVIDELHQVKQRDPQSESQRRRMINGLITDVPDNRPKPRVLGMSATPIINNLQEGKSLIELVSSLEHRDIQTETNVQNCMKLYQKFTTMGFRMMPKYRSDRIPKIHPVDCTPSLDALLALGTKPHPQQVEAILVRARWPVISQYLRPKTVVFTDYVKDIIPFLVEATKQAGFSVGVYTGDEKLATEIGFADMLDQFKHGEVDVLLASIKTAGTGIDGLQFICNNVIFATLPWTNTDYEQAVGRFDREGFKFNSLDIHIPKTYAVLSEGGEWSWCDAKLRRIENKRDIAKAAVDGEIPDTTSQLTPEKAAGYWMGWLKRLTEEGIAEFDRKSIRVPLDETDKVQNQRRLAEYGELPKLRSHWSEELSHKTHERLQENPEEWCYFQTKLQEQEREWQHIPRNECIKHIIENLSLGSVVGDFGCGQAQLAIALRDEYTVHSFDHVAISPSVVACDMAHTPLDDSILDVAVYCLSLVGANVKDYLVEAYRTLKPSGQLLIYHPTENADRQKFVVGLERFGFAVVKQEQMDQWHYVWAIKRGRQAELEVEIRF</sequence>
<dbReference type="GO" id="GO:0008168">
    <property type="term" value="F:methyltransferase activity"/>
    <property type="evidence" value="ECO:0007669"/>
    <property type="project" value="InterPro"/>
</dbReference>
<keyword evidence="5" id="KW-1185">Reference proteome</keyword>
<dbReference type="InterPro" id="IPR036388">
    <property type="entry name" value="WH-like_DNA-bd_sf"/>
</dbReference>
<dbReference type="InterPro" id="IPR029063">
    <property type="entry name" value="SAM-dependent_MTases_sf"/>
</dbReference>
<dbReference type="SMART" id="SM00487">
    <property type="entry name" value="DEXDc"/>
    <property type="match status" value="1"/>
</dbReference>
<evidence type="ECO:0000256" key="2">
    <source>
        <dbReference type="ARBA" id="ARBA00022840"/>
    </source>
</evidence>
<gene>
    <name evidence="4" type="ORF">OYT1_ch1391</name>
</gene>
<dbReference type="InterPro" id="IPR007823">
    <property type="entry name" value="RRP8"/>
</dbReference>
<dbReference type="PROSITE" id="PS51192">
    <property type="entry name" value="HELICASE_ATP_BIND_1"/>
    <property type="match status" value="1"/>
</dbReference>
<dbReference type="Gene3D" id="3.40.50.300">
    <property type="entry name" value="P-loop containing nucleotide triphosphate hydrolases"/>
    <property type="match status" value="2"/>
</dbReference>
<dbReference type="Pfam" id="PF00271">
    <property type="entry name" value="Helicase_C"/>
    <property type="match status" value="1"/>
</dbReference>
<dbReference type="SUPFAM" id="SSF53335">
    <property type="entry name" value="S-adenosyl-L-methionine-dependent methyltransferases"/>
    <property type="match status" value="1"/>
</dbReference>
<evidence type="ECO:0000259" key="3">
    <source>
        <dbReference type="PROSITE" id="PS51192"/>
    </source>
</evidence>
<protein>
    <recommendedName>
        <fullName evidence="3">Helicase ATP-binding domain-containing protein</fullName>
    </recommendedName>
</protein>
<proteinExistence type="predicted"/>
<evidence type="ECO:0000313" key="4">
    <source>
        <dbReference type="EMBL" id="BBE50948.1"/>
    </source>
</evidence>
<dbReference type="OrthoDB" id="9760715at2"/>
<dbReference type="Pfam" id="PF05148">
    <property type="entry name" value="Methyltransf_8"/>
    <property type="match status" value="1"/>
</dbReference>
<name>A0A2Z6GBS4_9PROT</name>
<dbReference type="EMBL" id="AP018738">
    <property type="protein sequence ID" value="BBE50948.1"/>
    <property type="molecule type" value="Genomic_DNA"/>
</dbReference>
<dbReference type="RefSeq" id="WP_145983681.1">
    <property type="nucleotide sequence ID" value="NZ_AP018738.1"/>
</dbReference>
<dbReference type="STRING" id="1188319.OYT1_02051"/>
<keyword evidence="2" id="KW-0067">ATP-binding</keyword>
<dbReference type="Gene3D" id="1.10.10.10">
    <property type="entry name" value="Winged helix-like DNA-binding domain superfamily/Winged helix DNA-binding domain"/>
    <property type="match status" value="1"/>
</dbReference>
<evidence type="ECO:0000256" key="1">
    <source>
        <dbReference type="ARBA" id="ARBA00022741"/>
    </source>
</evidence>